<dbReference type="InterPro" id="IPR025714">
    <property type="entry name" value="Methyltranfer_dom"/>
</dbReference>
<dbReference type="GO" id="GO:0032259">
    <property type="term" value="P:methylation"/>
    <property type="evidence" value="ECO:0007669"/>
    <property type="project" value="UniProtKB-KW"/>
</dbReference>
<dbReference type="STRING" id="504798.SAMN05421871_10799"/>
<dbReference type="SUPFAM" id="SSF46785">
    <property type="entry name" value="Winged helix' DNA-binding domain"/>
    <property type="match status" value="1"/>
</dbReference>
<name>A0A1H0W4V8_9PSEU</name>
<dbReference type="SUPFAM" id="SSF53335">
    <property type="entry name" value="S-adenosyl-L-methionine-dependent methyltransferases"/>
    <property type="match status" value="1"/>
</dbReference>
<dbReference type="Pfam" id="PF21320">
    <property type="entry name" value="WHD_Rv2258c"/>
    <property type="match status" value="1"/>
</dbReference>
<evidence type="ECO:0000313" key="4">
    <source>
        <dbReference type="Proteomes" id="UP000199651"/>
    </source>
</evidence>
<evidence type="ECO:0000259" key="2">
    <source>
        <dbReference type="Pfam" id="PF21320"/>
    </source>
</evidence>
<accession>A0A1H0W4V8</accession>
<dbReference type="EMBL" id="FNJB01000017">
    <property type="protein sequence ID" value="SDP85515.1"/>
    <property type="molecule type" value="Genomic_DNA"/>
</dbReference>
<dbReference type="AlphaFoldDB" id="A0A1H0W4V8"/>
<evidence type="ECO:0000313" key="3">
    <source>
        <dbReference type="EMBL" id="SDP85515.1"/>
    </source>
</evidence>
<dbReference type="InterPro" id="IPR036388">
    <property type="entry name" value="WH-like_DNA-bd_sf"/>
</dbReference>
<reference evidence="4" key="1">
    <citation type="submission" date="2016-10" db="EMBL/GenBank/DDBJ databases">
        <authorList>
            <person name="Varghese N."/>
            <person name="Submissions S."/>
        </authorList>
    </citation>
    <scope>NUCLEOTIDE SEQUENCE [LARGE SCALE GENOMIC DNA]</scope>
    <source>
        <strain evidence="4">IBRC-M 10655</strain>
    </source>
</reference>
<dbReference type="InterPro" id="IPR053173">
    <property type="entry name" value="SAM-binding_MTase"/>
</dbReference>
<dbReference type="InterPro" id="IPR048711">
    <property type="entry name" value="WHD_Rv2258c"/>
</dbReference>
<dbReference type="Proteomes" id="UP000199651">
    <property type="component" value="Unassembled WGS sequence"/>
</dbReference>
<proteinExistence type="predicted"/>
<organism evidence="3 4">
    <name type="scientific">Actinokineospora alba</name>
    <dbReference type="NCBI Taxonomy" id="504798"/>
    <lineage>
        <taxon>Bacteria</taxon>
        <taxon>Bacillati</taxon>
        <taxon>Actinomycetota</taxon>
        <taxon>Actinomycetes</taxon>
        <taxon>Pseudonocardiales</taxon>
        <taxon>Pseudonocardiaceae</taxon>
        <taxon>Actinokineospora</taxon>
    </lineage>
</organism>
<dbReference type="InterPro" id="IPR029063">
    <property type="entry name" value="SAM-dependent_MTases_sf"/>
</dbReference>
<keyword evidence="4" id="KW-1185">Reference proteome</keyword>
<dbReference type="CDD" id="cd02440">
    <property type="entry name" value="AdoMet_MTases"/>
    <property type="match status" value="1"/>
</dbReference>
<keyword evidence="3" id="KW-0808">Transferase</keyword>
<dbReference type="OrthoDB" id="9801363at2"/>
<keyword evidence="3" id="KW-0489">Methyltransferase</keyword>
<dbReference type="PANTHER" id="PTHR45128">
    <property type="entry name" value="METHYLTRANSFERASE TYPE 11"/>
    <property type="match status" value="1"/>
</dbReference>
<feature type="domain" description="Methyltransferase" evidence="1">
    <location>
        <begin position="173"/>
        <end position="286"/>
    </location>
</feature>
<dbReference type="Pfam" id="PF13847">
    <property type="entry name" value="Methyltransf_31"/>
    <property type="match status" value="1"/>
</dbReference>
<gene>
    <name evidence="3" type="ORF">SAMN05192558_11799</name>
</gene>
<sequence>MSTPTIDESRVEEFAGRLFDTYTQSLLTFMIDIGHRTGLFDAAANGPATSAELAARAGLRERYVREWLGALTTGGVFEYDPGTGAYTLPAEHALCLSGDGSANLAPMSLISALLGTHLDELITAFREGGGVSYDRFRPRFTSVMDAMSRGFFDGQLIDGVLPLTGDLPRRLAAGIRVADIGCGTGHAANLLAAAYPASEFVGYDLGADAIDAARAEAARLGLTNVRFEVQDVAALPSDPPFDAVFAFDAIHDQADPAGVLRAIHTALAPDGVFVMFDINASSNLEDNVGNPIAPLIYSVSVLHCMTVSLAVGGAGLGTAWGRQLAGRMLDDAGFDLVSVDDVPDDPMDCLYVARKR</sequence>
<protein>
    <submittedName>
        <fullName evidence="3">Methyltransferase domain-containing protein</fullName>
    </submittedName>
</protein>
<dbReference type="InterPro" id="IPR036390">
    <property type="entry name" value="WH_DNA-bd_sf"/>
</dbReference>
<dbReference type="RefSeq" id="WP_091383526.1">
    <property type="nucleotide sequence ID" value="NZ_FNDV01000007.1"/>
</dbReference>
<feature type="domain" description="S-adenosylmethionine-dependent methyltransferase Rv2258c-like winged HTH" evidence="2">
    <location>
        <begin position="27"/>
        <end position="97"/>
    </location>
</feature>
<evidence type="ECO:0000259" key="1">
    <source>
        <dbReference type="Pfam" id="PF13847"/>
    </source>
</evidence>
<dbReference type="Gene3D" id="1.10.10.10">
    <property type="entry name" value="Winged helix-like DNA-binding domain superfamily/Winged helix DNA-binding domain"/>
    <property type="match status" value="1"/>
</dbReference>
<dbReference type="GO" id="GO:0008168">
    <property type="term" value="F:methyltransferase activity"/>
    <property type="evidence" value="ECO:0007669"/>
    <property type="project" value="UniProtKB-KW"/>
</dbReference>
<dbReference type="PANTHER" id="PTHR45128:SF1">
    <property type="entry name" value="S-ADENOSYLMETHIONINE-DEPENDENT METHYLTRANSFERASE RV2258C"/>
    <property type="match status" value="1"/>
</dbReference>
<dbReference type="Gene3D" id="3.40.50.150">
    <property type="entry name" value="Vaccinia Virus protein VP39"/>
    <property type="match status" value="1"/>
</dbReference>